<evidence type="ECO:0000313" key="2">
    <source>
        <dbReference type="Proteomes" id="UP000182827"/>
    </source>
</evidence>
<dbReference type="RefSeq" id="WP_074944223.1">
    <property type="nucleotide sequence ID" value="NZ_FOZU01000004.1"/>
</dbReference>
<organism evidence="1 2">
    <name type="scientific">Acinetobacter bohemicus</name>
    <dbReference type="NCBI Taxonomy" id="1435036"/>
    <lineage>
        <taxon>Bacteria</taxon>
        <taxon>Pseudomonadati</taxon>
        <taxon>Pseudomonadota</taxon>
        <taxon>Gammaproteobacteria</taxon>
        <taxon>Moraxellales</taxon>
        <taxon>Moraxellaceae</taxon>
        <taxon>Acinetobacter</taxon>
    </lineage>
</organism>
<sequence>MAIYVVLAVLGITAFLYFRQSMKVDELGGFKQGTEQYRYTQDNELVSVDQCDDEKNDPEMNINDEFLEGCKAFFY</sequence>
<protein>
    <submittedName>
        <fullName evidence="1">Uncharacterized protein</fullName>
    </submittedName>
</protein>
<dbReference type="EMBL" id="FOZU01000004">
    <property type="protein sequence ID" value="SFS50670.1"/>
    <property type="molecule type" value="Genomic_DNA"/>
</dbReference>
<dbReference type="AlphaFoldDB" id="A0A1I6QEF3"/>
<proteinExistence type="predicted"/>
<gene>
    <name evidence="1" type="ORF">SAMN05444586_100410</name>
</gene>
<keyword evidence="2" id="KW-1185">Reference proteome</keyword>
<reference evidence="2" key="1">
    <citation type="submission" date="2016-10" db="EMBL/GenBank/DDBJ databases">
        <authorList>
            <person name="Varghese N."/>
            <person name="Submissions S."/>
        </authorList>
    </citation>
    <scope>NUCLEOTIDE SEQUENCE [LARGE SCALE GENOMIC DNA]</scope>
    <source>
        <strain evidence="2">ANC 5076</strain>
    </source>
</reference>
<accession>A0A1I6QEF3</accession>
<evidence type="ECO:0000313" key="1">
    <source>
        <dbReference type="EMBL" id="SFS50670.1"/>
    </source>
</evidence>
<name>A0A1I6QEF3_9GAMM</name>
<dbReference type="Proteomes" id="UP000182827">
    <property type="component" value="Unassembled WGS sequence"/>
</dbReference>